<keyword evidence="2" id="KW-1185">Reference proteome</keyword>
<gene>
    <name evidence="1" type="ORF">Q765_11735</name>
</gene>
<dbReference type="OrthoDB" id="1367358at2"/>
<accession>A0A0A2M0U2</accession>
<dbReference type="EMBL" id="JRLX01000011">
    <property type="protein sequence ID" value="KGO86247.1"/>
    <property type="molecule type" value="Genomic_DNA"/>
</dbReference>
<evidence type="ECO:0000313" key="2">
    <source>
        <dbReference type="Proteomes" id="UP000030152"/>
    </source>
</evidence>
<dbReference type="RefSeq" id="WP_020211837.1">
    <property type="nucleotide sequence ID" value="NZ_JRLX01000011.1"/>
</dbReference>
<reference evidence="1 2" key="1">
    <citation type="submission" date="2013-09" db="EMBL/GenBank/DDBJ databases">
        <authorList>
            <person name="Zeng Z."/>
            <person name="Chen C."/>
        </authorList>
    </citation>
    <scope>NUCLEOTIDE SEQUENCE [LARGE SCALE GENOMIC DNA]</scope>
    <source>
        <strain evidence="1 2">WB 3.3-2</strain>
    </source>
</reference>
<sequence length="81" mass="8928">MDITLANCCGNCGHHVKGQLCNVHEIITAETQACHAYEFRAVLSRESDCLKCAKFQTEHCAHPLKAGDGMLCTVYYPRISA</sequence>
<dbReference type="STRING" id="1121895.GCA_000378485_00710"/>
<dbReference type="AlphaFoldDB" id="A0A0A2M0U2"/>
<protein>
    <submittedName>
        <fullName evidence="1">Uncharacterized protein</fullName>
    </submittedName>
</protein>
<proteinExistence type="predicted"/>
<evidence type="ECO:0000313" key="1">
    <source>
        <dbReference type="EMBL" id="KGO86247.1"/>
    </source>
</evidence>
<comment type="caution">
    <text evidence="1">The sequence shown here is derived from an EMBL/GenBank/DDBJ whole genome shotgun (WGS) entry which is preliminary data.</text>
</comment>
<dbReference type="eggNOG" id="ENOG5033091">
    <property type="taxonomic scope" value="Bacteria"/>
</dbReference>
<name>A0A0A2M0U2_9FLAO</name>
<dbReference type="Proteomes" id="UP000030152">
    <property type="component" value="Unassembled WGS sequence"/>
</dbReference>
<organism evidence="1 2">
    <name type="scientific">Flavobacterium rivuli WB 3.3-2 = DSM 21788</name>
    <dbReference type="NCBI Taxonomy" id="1121895"/>
    <lineage>
        <taxon>Bacteria</taxon>
        <taxon>Pseudomonadati</taxon>
        <taxon>Bacteroidota</taxon>
        <taxon>Flavobacteriia</taxon>
        <taxon>Flavobacteriales</taxon>
        <taxon>Flavobacteriaceae</taxon>
        <taxon>Flavobacterium</taxon>
    </lineage>
</organism>